<dbReference type="Pfam" id="PF09234">
    <property type="entry name" value="DUF1963"/>
    <property type="match status" value="1"/>
</dbReference>
<dbReference type="SUPFAM" id="SSF103032">
    <property type="entry name" value="Hypothetical protein YwqG"/>
    <property type="match status" value="1"/>
</dbReference>
<name>A0A9D1K5A5_9FIRM</name>
<organism evidence="1 2">
    <name type="scientific">Candidatus Alectryocaccomicrobium excrementavium</name>
    <dbReference type="NCBI Taxonomy" id="2840668"/>
    <lineage>
        <taxon>Bacteria</taxon>
        <taxon>Bacillati</taxon>
        <taxon>Bacillota</taxon>
        <taxon>Clostridia</taxon>
        <taxon>Candidatus Alectryocaccomicrobium</taxon>
    </lineage>
</organism>
<comment type="caution">
    <text evidence="1">The sequence shown here is derived from an EMBL/GenBank/DDBJ whole genome shotgun (WGS) entry which is preliminary data.</text>
</comment>
<dbReference type="PANTHER" id="PTHR36436">
    <property type="entry name" value="SLL5081 PROTEIN"/>
    <property type="match status" value="1"/>
</dbReference>
<dbReference type="Gene3D" id="2.30.320.10">
    <property type="entry name" value="YwqG-like"/>
    <property type="match status" value="1"/>
</dbReference>
<evidence type="ECO:0000313" key="2">
    <source>
        <dbReference type="Proteomes" id="UP000824140"/>
    </source>
</evidence>
<dbReference type="InterPro" id="IPR035948">
    <property type="entry name" value="YwqG-like_sf"/>
</dbReference>
<accession>A0A9D1K5A5</accession>
<gene>
    <name evidence="1" type="ORF">IAA84_02280</name>
</gene>
<sequence length="278" mass="31754">MDMRDLLTRLRRSGIALEIADEEPYRCGGTRFGGRPDVPPGFVWPCFEGTGLEDGEKKNRPLAFLAQFALEEMRPFDAGHLLPDHGVLAFFYEVESQPWGFDPQDAGCARVFWFEDAAALAPAEYPPDLSQEARFPALHIGARQAFFYPQWEDFELAWPDAGAEDFEEARDALIGEAAEDDSRLLGWPEILQNNMAVECELVTRGYYLGDWRDVPDEVYRRAKQTALDNWLLLFQLGPVASGDFELMFGDGGNLYFYIRREDLLSRRFERAWLISQCS</sequence>
<protein>
    <submittedName>
        <fullName evidence="1">DUF1963 domain-containing protein</fullName>
    </submittedName>
</protein>
<evidence type="ECO:0000313" key="1">
    <source>
        <dbReference type="EMBL" id="HIS91825.1"/>
    </source>
</evidence>
<dbReference type="InterPro" id="IPR015315">
    <property type="entry name" value="DUF1963"/>
</dbReference>
<dbReference type="EMBL" id="DVJN01000042">
    <property type="protein sequence ID" value="HIS91825.1"/>
    <property type="molecule type" value="Genomic_DNA"/>
</dbReference>
<dbReference type="AlphaFoldDB" id="A0A9D1K5A5"/>
<dbReference type="Proteomes" id="UP000824140">
    <property type="component" value="Unassembled WGS sequence"/>
</dbReference>
<reference evidence="1" key="2">
    <citation type="journal article" date="2021" name="PeerJ">
        <title>Extensive microbial diversity within the chicken gut microbiome revealed by metagenomics and culture.</title>
        <authorList>
            <person name="Gilroy R."/>
            <person name="Ravi A."/>
            <person name="Getino M."/>
            <person name="Pursley I."/>
            <person name="Horton D.L."/>
            <person name="Alikhan N.F."/>
            <person name="Baker D."/>
            <person name="Gharbi K."/>
            <person name="Hall N."/>
            <person name="Watson M."/>
            <person name="Adriaenssens E.M."/>
            <person name="Foster-Nyarko E."/>
            <person name="Jarju S."/>
            <person name="Secka A."/>
            <person name="Antonio M."/>
            <person name="Oren A."/>
            <person name="Chaudhuri R.R."/>
            <person name="La Ragione R."/>
            <person name="Hildebrand F."/>
            <person name="Pallen M.J."/>
        </authorList>
    </citation>
    <scope>NUCLEOTIDE SEQUENCE</scope>
    <source>
        <strain evidence="1">13766</strain>
    </source>
</reference>
<reference evidence="1" key="1">
    <citation type="submission" date="2020-10" db="EMBL/GenBank/DDBJ databases">
        <authorList>
            <person name="Gilroy R."/>
        </authorList>
    </citation>
    <scope>NUCLEOTIDE SEQUENCE</scope>
    <source>
        <strain evidence="1">13766</strain>
    </source>
</reference>
<dbReference type="PANTHER" id="PTHR36436:SF6">
    <property type="entry name" value="SLL5081 PROTEIN"/>
    <property type="match status" value="1"/>
</dbReference>
<proteinExistence type="predicted"/>